<feature type="transmembrane region" description="Helical" evidence="3">
    <location>
        <begin position="39"/>
        <end position="61"/>
    </location>
</feature>
<keyword evidence="3" id="KW-0812">Transmembrane</keyword>
<name>A0ABP0VWP4_9BRYO</name>
<dbReference type="PANTHER" id="PTHR48064:SF6">
    <property type="entry name" value="RECEPTOR-LIKE PROTEIN KINASE 2"/>
    <property type="match status" value="1"/>
</dbReference>
<accession>A0ABP0VWP4</accession>
<proteinExistence type="predicted"/>
<dbReference type="InterPro" id="IPR032675">
    <property type="entry name" value="LRR_dom_sf"/>
</dbReference>
<protein>
    <recommendedName>
        <fullName evidence="6">Leucine-rich repeat receptor-like protein kinase</fullName>
    </recommendedName>
</protein>
<evidence type="ECO:0000313" key="5">
    <source>
        <dbReference type="Proteomes" id="UP001497444"/>
    </source>
</evidence>
<sequence length="494" mass="53364">MAQPTRHKLHRQLQLFLSPLSSSGDGLLFLLLRPFFSSFFRGLLGFSFFVFFWTLFVAGAVEAQETNPVDKQALFELMYSINYENDWLSYYPDPCMGGPQGIVCEPDAVTGVYYVTQLEFGFISPITSIIPCSNNATIPPASIAKFTHLDTVAFYNCFMDTNNTVTIPSEIGQLGPTLRLLSFTGNTGLVGGIPPELGALTGLKRLVLVENGLQGSIPQELGNLTSLTQLDVSHNSLTGQIPGSLAGLRNLVNLDMRYNRLDGVFPLAFGSGFPALQRLALSYNQLQGSLPDMFTDLPALSLLDLSFNNFSGTLPLTLGSLSNLQDLFLSANGIGGEIPSSLGALQNLVILDLSWSNYSGTIPSSFKNLQNLRYLGLSNNRLTGTIPASLASLPYIFTLNLEANDLSGPLPFPISFVQKMGQNLVVRGNPGLCYNSQMVNMGVEPCSNNSSLTNASAPSSVSPSASSPQHGRNPSIFLTLAFLFSFLYTVLCIL</sequence>
<dbReference type="Pfam" id="PF13855">
    <property type="entry name" value="LRR_8"/>
    <property type="match status" value="2"/>
</dbReference>
<dbReference type="InterPro" id="IPR001611">
    <property type="entry name" value="Leu-rich_rpt"/>
</dbReference>
<dbReference type="InterPro" id="IPR053038">
    <property type="entry name" value="RLP_Defense"/>
</dbReference>
<keyword evidence="3" id="KW-0472">Membrane</keyword>
<dbReference type="Pfam" id="PF00560">
    <property type="entry name" value="LRR_1"/>
    <property type="match status" value="2"/>
</dbReference>
<dbReference type="PANTHER" id="PTHR48064">
    <property type="entry name" value="OS01G0750400 PROTEIN"/>
    <property type="match status" value="1"/>
</dbReference>
<evidence type="ECO:0000256" key="1">
    <source>
        <dbReference type="ARBA" id="ARBA00022614"/>
    </source>
</evidence>
<keyword evidence="5" id="KW-1185">Reference proteome</keyword>
<evidence type="ECO:0008006" key="6">
    <source>
        <dbReference type="Google" id="ProtNLM"/>
    </source>
</evidence>
<evidence type="ECO:0000313" key="4">
    <source>
        <dbReference type="EMBL" id="CAK9258923.1"/>
    </source>
</evidence>
<dbReference type="EMBL" id="OZ020107">
    <property type="protein sequence ID" value="CAK9258923.1"/>
    <property type="molecule type" value="Genomic_DNA"/>
</dbReference>
<gene>
    <name evidence="4" type="ORF">CSSPJE1EN1_LOCUS4401</name>
</gene>
<organism evidence="4 5">
    <name type="scientific">Sphagnum jensenii</name>
    <dbReference type="NCBI Taxonomy" id="128206"/>
    <lineage>
        <taxon>Eukaryota</taxon>
        <taxon>Viridiplantae</taxon>
        <taxon>Streptophyta</taxon>
        <taxon>Embryophyta</taxon>
        <taxon>Bryophyta</taxon>
        <taxon>Sphagnophytina</taxon>
        <taxon>Sphagnopsida</taxon>
        <taxon>Sphagnales</taxon>
        <taxon>Sphagnaceae</taxon>
        <taxon>Sphagnum</taxon>
    </lineage>
</organism>
<dbReference type="InterPro" id="IPR003591">
    <property type="entry name" value="Leu-rich_rpt_typical-subtyp"/>
</dbReference>
<dbReference type="PRINTS" id="PR00019">
    <property type="entry name" value="LEURICHRPT"/>
</dbReference>
<dbReference type="SMART" id="SM00369">
    <property type="entry name" value="LRR_TYP"/>
    <property type="match status" value="6"/>
</dbReference>
<dbReference type="PROSITE" id="PS51450">
    <property type="entry name" value="LRR"/>
    <property type="match status" value="1"/>
</dbReference>
<reference evidence="4" key="1">
    <citation type="submission" date="2024-02" db="EMBL/GenBank/DDBJ databases">
        <authorList>
            <consortium name="ELIXIR-Norway"/>
            <consortium name="Elixir Norway"/>
        </authorList>
    </citation>
    <scope>NUCLEOTIDE SEQUENCE</scope>
</reference>
<keyword evidence="3" id="KW-1133">Transmembrane helix</keyword>
<keyword evidence="2" id="KW-0677">Repeat</keyword>
<dbReference type="SUPFAM" id="SSF52058">
    <property type="entry name" value="L domain-like"/>
    <property type="match status" value="1"/>
</dbReference>
<keyword evidence="1" id="KW-0433">Leucine-rich repeat</keyword>
<evidence type="ECO:0000256" key="3">
    <source>
        <dbReference type="SAM" id="Phobius"/>
    </source>
</evidence>
<evidence type="ECO:0000256" key="2">
    <source>
        <dbReference type="ARBA" id="ARBA00022737"/>
    </source>
</evidence>
<dbReference type="Gene3D" id="3.80.10.10">
    <property type="entry name" value="Ribonuclease Inhibitor"/>
    <property type="match status" value="2"/>
</dbReference>
<dbReference type="Proteomes" id="UP001497444">
    <property type="component" value="Chromosome 12"/>
</dbReference>
<feature type="transmembrane region" description="Helical" evidence="3">
    <location>
        <begin position="12"/>
        <end position="32"/>
    </location>
</feature>